<dbReference type="PANTHER" id="PTHR10961">
    <property type="entry name" value="PEROXISOMAL SARCOSINE OXIDASE"/>
    <property type="match status" value="1"/>
</dbReference>
<evidence type="ECO:0000256" key="3">
    <source>
        <dbReference type="ARBA" id="ARBA00022827"/>
    </source>
</evidence>
<dbReference type="Proteomes" id="UP000251120">
    <property type="component" value="Chromosome"/>
</dbReference>
<accession>A0A2Z4XZU9</accession>
<dbReference type="GO" id="GO:0050131">
    <property type="term" value="F:N-methyl-L-amino-acid oxidase activity"/>
    <property type="evidence" value="ECO:0007669"/>
    <property type="project" value="UniProtKB-EC"/>
</dbReference>
<keyword evidence="3" id="KW-0274">FAD</keyword>
<dbReference type="InterPro" id="IPR036188">
    <property type="entry name" value="FAD/NAD-bd_sf"/>
</dbReference>
<dbReference type="SUPFAM" id="SSF51905">
    <property type="entry name" value="FAD/NAD(P)-binding domain"/>
    <property type="match status" value="1"/>
</dbReference>
<evidence type="ECO:0000313" key="8">
    <source>
        <dbReference type="Proteomes" id="UP000251120"/>
    </source>
</evidence>
<dbReference type="PANTHER" id="PTHR10961:SF7">
    <property type="entry name" value="FAD DEPENDENT OXIDOREDUCTASE DOMAIN-CONTAINING PROTEIN"/>
    <property type="match status" value="1"/>
</dbReference>
<evidence type="ECO:0000256" key="1">
    <source>
        <dbReference type="ARBA" id="ARBA00001974"/>
    </source>
</evidence>
<keyword evidence="9" id="KW-1185">Reference proteome</keyword>
<organism evidence="6 8">
    <name type="scientific">Francisella adeliensis</name>
    <dbReference type="NCBI Taxonomy" id="2007306"/>
    <lineage>
        <taxon>Bacteria</taxon>
        <taxon>Pseudomonadati</taxon>
        <taxon>Pseudomonadota</taxon>
        <taxon>Gammaproteobacteria</taxon>
        <taxon>Thiotrichales</taxon>
        <taxon>Francisellaceae</taxon>
        <taxon>Francisella</taxon>
    </lineage>
</organism>
<dbReference type="EMBL" id="CP021781">
    <property type="protein sequence ID" value="AXA34168.1"/>
    <property type="molecule type" value="Genomic_DNA"/>
</dbReference>
<dbReference type="GO" id="GO:0050660">
    <property type="term" value="F:flavin adenine dinucleotide binding"/>
    <property type="evidence" value="ECO:0007669"/>
    <property type="project" value="InterPro"/>
</dbReference>
<protein>
    <submittedName>
        <fullName evidence="7">N-methyl-L-tryptophan oxidase</fullName>
        <ecNumber evidence="7">1.5.3.2</ecNumber>
    </submittedName>
    <submittedName>
        <fullName evidence="6">N-methyltryptophan oxidase</fullName>
    </submittedName>
</protein>
<keyword evidence="2" id="KW-0285">Flavoprotein</keyword>
<dbReference type="NCBIfam" id="NF008425">
    <property type="entry name" value="PRK11259.1"/>
    <property type="match status" value="1"/>
</dbReference>
<evidence type="ECO:0000313" key="9">
    <source>
        <dbReference type="Proteomes" id="UP000681131"/>
    </source>
</evidence>
<evidence type="ECO:0000256" key="4">
    <source>
        <dbReference type="ARBA" id="ARBA00023002"/>
    </source>
</evidence>
<dbReference type="EC" id="1.5.3.2" evidence="7"/>
<dbReference type="Gene3D" id="3.50.50.60">
    <property type="entry name" value="FAD/NAD(P)-binding domain"/>
    <property type="match status" value="1"/>
</dbReference>
<sequence>MRRYDVIVVGLGAMGASSLYQLSKEQDLKILGIEQFTKGHENGSSHGETRIVRQAIGEGNGCYTTMAKRSYEILDEIESRSGKKFAKKQGLLLLFNDRLKPKGGKDDFLAKTIQQAKLYNINHQIYDENLVYQKFPFLVEQPGLGNYFEPGAACISPEDAIHTQLKLATENGANINYHEEVLSLVKQENTTIIKTTVAEYEAKHVILTAGAWLKNFVEPKYKGILKTFVQKIYWFEVEPEYEDIFDKTGPFLIGDPVTNSFIYVMPSYNKGLVKFGFEEFNEEFNLVDTPIIDEKDTSNIYKNYISPNIKGIKDVCDKAKTCIYTITPDYNFIIDDLSHYGNVTIVSACSGHGFKHSFSIGEAMADKVCGRKMKIQLDNFSIDRF</sequence>
<evidence type="ECO:0000313" key="6">
    <source>
        <dbReference type="EMBL" id="AXA34168.1"/>
    </source>
</evidence>
<dbReference type="Gene3D" id="3.30.9.10">
    <property type="entry name" value="D-Amino Acid Oxidase, subunit A, domain 2"/>
    <property type="match status" value="1"/>
</dbReference>
<comment type="cofactor">
    <cofactor evidence="1">
        <name>FAD</name>
        <dbReference type="ChEBI" id="CHEBI:57692"/>
    </cofactor>
</comment>
<feature type="domain" description="FAD dependent oxidoreductase" evidence="5">
    <location>
        <begin position="5"/>
        <end position="366"/>
    </location>
</feature>
<reference evidence="7 9" key="2">
    <citation type="submission" date="2019-08" db="EMBL/GenBank/DDBJ databases">
        <title>Complete genome sequences of Francisella adeliensis (FSC1325 and FSC1326).</title>
        <authorList>
            <person name="Ohrman C."/>
            <person name="Uneklint I."/>
            <person name="Vallesi A."/>
            <person name="Karlsson L."/>
            <person name="Sjodin A."/>
        </authorList>
    </citation>
    <scope>NUCLEOTIDE SEQUENCE [LARGE SCALE GENOMIC DNA]</scope>
    <source>
        <strain evidence="7 9">FSC1325</strain>
    </source>
</reference>
<dbReference type="SUPFAM" id="SSF54373">
    <property type="entry name" value="FAD-linked reductases, C-terminal domain"/>
    <property type="match status" value="1"/>
</dbReference>
<dbReference type="InterPro" id="IPR045170">
    <property type="entry name" value="MTOX"/>
</dbReference>
<dbReference type="RefSeq" id="WP_112870346.1">
    <property type="nucleotide sequence ID" value="NZ_CP021781.1"/>
</dbReference>
<dbReference type="GO" id="GO:0008115">
    <property type="term" value="F:sarcosine oxidase activity"/>
    <property type="evidence" value="ECO:0007669"/>
    <property type="project" value="TreeGrafter"/>
</dbReference>
<proteinExistence type="predicted"/>
<evidence type="ECO:0000313" key="7">
    <source>
        <dbReference type="EMBL" id="QIW12412.1"/>
    </source>
</evidence>
<evidence type="ECO:0000259" key="5">
    <source>
        <dbReference type="Pfam" id="PF01266"/>
    </source>
</evidence>
<dbReference type="AlphaFoldDB" id="A0A2Z4XZU9"/>
<name>A0A2Z4XZU9_9GAMM</name>
<gene>
    <name evidence="7" type="primary">solA</name>
    <name evidence="6" type="ORF">CDH04_07025</name>
    <name evidence="7" type="ORF">FZC43_07025</name>
</gene>
<dbReference type="KEGG" id="fad:CDH04_07025"/>
<dbReference type="EMBL" id="CP043424">
    <property type="protein sequence ID" value="QIW12412.1"/>
    <property type="molecule type" value="Genomic_DNA"/>
</dbReference>
<dbReference type="OrthoDB" id="9806257at2"/>
<dbReference type="Proteomes" id="UP000681131">
    <property type="component" value="Chromosome"/>
</dbReference>
<dbReference type="InterPro" id="IPR006076">
    <property type="entry name" value="FAD-dep_OxRdtase"/>
</dbReference>
<evidence type="ECO:0000256" key="2">
    <source>
        <dbReference type="ARBA" id="ARBA00022630"/>
    </source>
</evidence>
<keyword evidence="4 7" id="KW-0560">Oxidoreductase</keyword>
<reference evidence="6 8" key="1">
    <citation type="submission" date="2017-06" db="EMBL/GenBank/DDBJ databases">
        <title>Complete genome of Francisella adeliensis.</title>
        <authorList>
            <person name="Vallesi A."/>
            <person name="Sjodin A."/>
        </authorList>
    </citation>
    <scope>NUCLEOTIDE SEQUENCE [LARGE SCALE GENOMIC DNA]</scope>
    <source>
        <strain evidence="6 8">FDC440</strain>
    </source>
</reference>
<dbReference type="Pfam" id="PF01266">
    <property type="entry name" value="DAO"/>
    <property type="match status" value="1"/>
</dbReference>